<evidence type="ECO:0000313" key="2">
    <source>
        <dbReference type="EMBL" id="KAG5167472.1"/>
    </source>
</evidence>
<dbReference type="AlphaFoldDB" id="A0A8H7XV95"/>
<gene>
    <name evidence="2" type="ORF">JR316_007822</name>
    <name evidence="1" type="ORF">JR316_013034</name>
</gene>
<dbReference type="EMBL" id="JAFIQS010000007">
    <property type="protein sequence ID" value="KAG5167472.1"/>
    <property type="molecule type" value="Genomic_DNA"/>
</dbReference>
<evidence type="ECO:0000313" key="1">
    <source>
        <dbReference type="EMBL" id="KAG5162114.1"/>
    </source>
</evidence>
<organism evidence="2">
    <name type="scientific">Psilocybe cubensis</name>
    <name type="common">Psychedelic mushroom</name>
    <name type="synonym">Stropharia cubensis</name>
    <dbReference type="NCBI Taxonomy" id="181762"/>
    <lineage>
        <taxon>Eukaryota</taxon>
        <taxon>Fungi</taxon>
        <taxon>Dikarya</taxon>
        <taxon>Basidiomycota</taxon>
        <taxon>Agaricomycotina</taxon>
        <taxon>Agaricomycetes</taxon>
        <taxon>Agaricomycetidae</taxon>
        <taxon>Agaricales</taxon>
        <taxon>Agaricineae</taxon>
        <taxon>Strophariaceae</taxon>
        <taxon>Psilocybe</taxon>
    </lineage>
</organism>
<accession>A0A8H7XV95</accession>
<dbReference type="OrthoDB" id="341421at2759"/>
<reference evidence="2" key="1">
    <citation type="submission" date="2021-02" db="EMBL/GenBank/DDBJ databases">
        <title>Psilocybe cubensis genome.</title>
        <authorList>
            <person name="Mckernan K.J."/>
            <person name="Crawford S."/>
            <person name="Trippe A."/>
            <person name="Kane L.T."/>
            <person name="Mclaughlin S."/>
        </authorList>
    </citation>
    <scope>NUCLEOTIDE SEQUENCE [LARGE SCALE GENOMIC DNA]</scope>
    <source>
        <strain evidence="2">MGC-MH-2018</strain>
    </source>
</reference>
<comment type="caution">
    <text evidence="2">The sequence shown here is derived from an EMBL/GenBank/DDBJ whole genome shotgun (WGS) entry which is preliminary data.</text>
</comment>
<proteinExistence type="predicted"/>
<sequence length="159" mass="17354">MIAALASQSPAVAAKGDVLKSLRAFCSKHRPSLAEYGIRSMDLSLDPTRSLRDVVLIKVKSVPNARRAETSFKAVDAEVVSTDTFGFAQGEELRGQLKDFHNQQKRIGKLGGIMVMVLDVDTNTSNVCPVGFGKDVLRLKAGLPWKEPLIRTLNKGIVY</sequence>
<name>A0A8H7XV95_PSICU</name>
<protein>
    <submittedName>
        <fullName evidence="2">Uncharacterized protein</fullName>
    </submittedName>
</protein>
<dbReference type="EMBL" id="JAFIQS010000021">
    <property type="protein sequence ID" value="KAG5162114.1"/>
    <property type="molecule type" value="Genomic_DNA"/>
</dbReference>